<dbReference type="AlphaFoldDB" id="A0A6N3K4X1"/>
<feature type="transmembrane region" description="Helical" evidence="1">
    <location>
        <begin position="34"/>
        <end position="53"/>
    </location>
</feature>
<dbReference type="InterPro" id="IPR027417">
    <property type="entry name" value="P-loop_NTPase"/>
</dbReference>
<keyword evidence="1" id="KW-1133">Transmembrane helix</keyword>
<feature type="transmembrane region" description="Helical" evidence="1">
    <location>
        <begin position="462"/>
        <end position="484"/>
    </location>
</feature>
<organism evidence="2 3">
    <name type="scientific">Micromonospora aurantiaca</name>
    <name type="common">nom. illeg.</name>
    <dbReference type="NCBI Taxonomy" id="47850"/>
    <lineage>
        <taxon>Bacteria</taxon>
        <taxon>Bacillati</taxon>
        <taxon>Actinomycetota</taxon>
        <taxon>Actinomycetes</taxon>
        <taxon>Micromonosporales</taxon>
        <taxon>Micromonosporaceae</taxon>
        <taxon>Micromonospora</taxon>
    </lineage>
</organism>
<protein>
    <recommendedName>
        <fullName evidence="4">NACHT domain-containing protein</fullName>
    </recommendedName>
</protein>
<feature type="transmembrane region" description="Helical" evidence="1">
    <location>
        <begin position="614"/>
        <end position="637"/>
    </location>
</feature>
<gene>
    <name evidence="2" type="ORF">DVH21_20905</name>
</gene>
<evidence type="ECO:0000313" key="2">
    <source>
        <dbReference type="EMBL" id="AXH92183.1"/>
    </source>
</evidence>
<evidence type="ECO:0000256" key="1">
    <source>
        <dbReference type="SAM" id="Phobius"/>
    </source>
</evidence>
<proteinExistence type="predicted"/>
<sequence>MRRGVWSVLAMLVAAGLGASVAWLPNATDRQLTLLQSVLAVLAAGGPILGWLWRRNHRGARRPGPEAQRAADELAAAVLAQWSRAATERGLWAPVPIRVHWRWSDRPVTGPVDAAATEGDLVRFPPLPAVPPVRAADLAHGDLHDLFRVYAGLGSGRLLLLGRPGAGKSAAVVLLLIDALEHRQSLPEQERARVPVPVLLTVSGWDPRRQPVADWLAARLAADHDVLGGLEPARRLVTGGHVALFLDGLDELPPDLRPVALRALDVQTTFRLVVTTRSRELVEAVAAARHLSGAAALELEPLTGADIAAYVTRSRTQPLPPGWQRLVDEVRDRPESPVAQALRSPLMLSLFRDTVTTDDDAAELLDSYHSREAVEDALLDRVLPAAYAVQPGVPEPRYTAAQAARWLGHLAHLMNRAGSRDLVWWHLASFTSWDLYAVTTVLVTGLGAGLSAGLLAGPAFGVLAGLAFGLVLTFTAKLSRDVLIGRRPLRLRRIRWSRVVSRQRMESVLGAGLTGALFLGFSGLLVAACADVTGIGSGRAFPVFLAFTATGFLGCLSLGLYLAMAGSADEDDPVSSRLSWRRDLWSAVGGGLWLGSVLGVLGGLVGRLAGSAEGGIACGIVGGFLLGVTSSQTWRALLVMVELRRTGVAPLRLLRFLDDAHRRSVLRTVGPVYQFRHARLQDRLATTAGATVDRSDPVAIRQAGRPDMAGDDDISG</sequence>
<accession>A0A6N3K4X1</accession>
<feature type="transmembrane region" description="Helical" evidence="1">
    <location>
        <begin position="505"/>
        <end position="528"/>
    </location>
</feature>
<dbReference type="RefSeq" id="WP_114920152.1">
    <property type="nucleotide sequence ID" value="NZ_CP031263.1"/>
</dbReference>
<name>A0A6N3K4X1_9ACTN</name>
<feature type="transmembrane region" description="Helical" evidence="1">
    <location>
        <begin position="540"/>
        <end position="563"/>
    </location>
</feature>
<dbReference type="SUPFAM" id="SSF52540">
    <property type="entry name" value="P-loop containing nucleoside triphosphate hydrolases"/>
    <property type="match status" value="1"/>
</dbReference>
<dbReference type="Gene3D" id="3.40.50.300">
    <property type="entry name" value="P-loop containing nucleotide triphosphate hydrolases"/>
    <property type="match status" value="1"/>
</dbReference>
<dbReference type="EMBL" id="CP031263">
    <property type="protein sequence ID" value="AXH92183.1"/>
    <property type="molecule type" value="Genomic_DNA"/>
</dbReference>
<dbReference type="Proteomes" id="UP000253958">
    <property type="component" value="Chromosome"/>
</dbReference>
<keyword evidence="1" id="KW-0812">Transmembrane</keyword>
<evidence type="ECO:0008006" key="4">
    <source>
        <dbReference type="Google" id="ProtNLM"/>
    </source>
</evidence>
<feature type="transmembrane region" description="Helical" evidence="1">
    <location>
        <begin position="584"/>
        <end position="608"/>
    </location>
</feature>
<evidence type="ECO:0000313" key="3">
    <source>
        <dbReference type="Proteomes" id="UP000253958"/>
    </source>
</evidence>
<keyword evidence="1" id="KW-0472">Membrane</keyword>
<reference evidence="2 3" key="2">
    <citation type="submission" date="2018-08" db="EMBL/GenBank/DDBJ databases">
        <title>Streptomyces kandeliansis sp. nov., an endophytic bacterium isolated from mangrove plant.</title>
        <authorList>
            <person name="Wang R."/>
        </authorList>
    </citation>
    <scope>NUCLEOTIDE SEQUENCE [LARGE SCALE GENOMIC DNA]</scope>
    <source>
        <strain evidence="3">H14(2018)</strain>
    </source>
</reference>
<reference evidence="2 3" key="1">
    <citation type="submission" date="2018-07" db="EMBL/GenBank/DDBJ databases">
        <authorList>
            <person name="Ye Y."/>
        </authorList>
    </citation>
    <scope>NUCLEOTIDE SEQUENCE [LARGE SCALE GENOMIC DNA]</scope>
    <source>
        <strain evidence="3">H14(2018)</strain>
    </source>
</reference>